<sequence length="182" mass="19527">MSVRLLAPAAVLAAALSACASQSTYQPAAQANAVGYTQTALGDGHYRIVYVGDTRTRAETVRDYALLRAADFTLEQGYDWFTVTRQDTEHRDRSTTNLAPDFAAPPQPVVYRSCGLLACTSSVAYAPGYNDGEGSATTTSERAYTSRLEIVLHKGQKPGDNVNAYDARDVARSLRPGSSVTP</sequence>
<evidence type="ECO:0000313" key="2">
    <source>
        <dbReference type="EMBL" id="NGY03670.1"/>
    </source>
</evidence>
<dbReference type="RefSeq" id="WP_166251289.1">
    <property type="nucleotide sequence ID" value="NZ_JAAMOW010000001.1"/>
</dbReference>
<feature type="chain" id="PRO_5026688832" description="DUF4136 domain-containing protein" evidence="1">
    <location>
        <begin position="21"/>
        <end position="182"/>
    </location>
</feature>
<feature type="signal peptide" evidence="1">
    <location>
        <begin position="1"/>
        <end position="20"/>
    </location>
</feature>
<evidence type="ECO:0000313" key="3">
    <source>
        <dbReference type="Proteomes" id="UP000472676"/>
    </source>
</evidence>
<dbReference type="PROSITE" id="PS51257">
    <property type="entry name" value="PROKAR_LIPOPROTEIN"/>
    <property type="match status" value="1"/>
</dbReference>
<reference evidence="2 3" key="1">
    <citation type="journal article" date="2014" name="Int. J. Syst. Evol. Microbiol.">
        <title>Solimonas terrae sp. nov., isolated from soil.</title>
        <authorList>
            <person name="Kim S.J."/>
            <person name="Moon J.Y."/>
            <person name="Weon H.Y."/>
            <person name="Ahn J.H."/>
            <person name="Chen W.M."/>
            <person name="Kwon S.W."/>
        </authorList>
    </citation>
    <scope>NUCLEOTIDE SEQUENCE [LARGE SCALE GENOMIC DNA]</scope>
    <source>
        <strain evidence="2 3">KIS83-12</strain>
    </source>
</reference>
<keyword evidence="1" id="KW-0732">Signal</keyword>
<dbReference type="EMBL" id="JAAMOW010000001">
    <property type="protein sequence ID" value="NGY03670.1"/>
    <property type="molecule type" value="Genomic_DNA"/>
</dbReference>
<evidence type="ECO:0000256" key="1">
    <source>
        <dbReference type="SAM" id="SignalP"/>
    </source>
</evidence>
<keyword evidence="3" id="KW-1185">Reference proteome</keyword>
<name>A0A6M2BN03_9GAMM</name>
<dbReference type="NCBIfam" id="NF047637">
    <property type="entry name" value="lipo_CC0125"/>
    <property type="match status" value="1"/>
</dbReference>
<comment type="caution">
    <text evidence="2">The sequence shown here is derived from an EMBL/GenBank/DDBJ whole genome shotgun (WGS) entry which is preliminary data.</text>
</comment>
<evidence type="ECO:0008006" key="4">
    <source>
        <dbReference type="Google" id="ProtNLM"/>
    </source>
</evidence>
<dbReference type="AlphaFoldDB" id="A0A6M2BN03"/>
<accession>A0A6M2BN03</accession>
<protein>
    <recommendedName>
        <fullName evidence="4">DUF4136 domain-containing protein</fullName>
    </recommendedName>
</protein>
<dbReference type="Proteomes" id="UP000472676">
    <property type="component" value="Unassembled WGS sequence"/>
</dbReference>
<proteinExistence type="predicted"/>
<organism evidence="2 3">
    <name type="scientific">Solimonas terrae</name>
    <dbReference type="NCBI Taxonomy" id="1396819"/>
    <lineage>
        <taxon>Bacteria</taxon>
        <taxon>Pseudomonadati</taxon>
        <taxon>Pseudomonadota</taxon>
        <taxon>Gammaproteobacteria</taxon>
        <taxon>Nevskiales</taxon>
        <taxon>Nevskiaceae</taxon>
        <taxon>Solimonas</taxon>
    </lineage>
</organism>
<gene>
    <name evidence="2" type="ORF">G7Y85_02730</name>
</gene>